<evidence type="ECO:0000313" key="2">
    <source>
        <dbReference type="Proteomes" id="UP001154078"/>
    </source>
</evidence>
<dbReference type="Proteomes" id="UP001154078">
    <property type="component" value="Chromosome 2"/>
</dbReference>
<keyword evidence="2" id="KW-1185">Reference proteome</keyword>
<accession>A0A9P0AZ76</accession>
<evidence type="ECO:0008006" key="3">
    <source>
        <dbReference type="Google" id="ProtNLM"/>
    </source>
</evidence>
<proteinExistence type="predicted"/>
<gene>
    <name evidence="1" type="ORF">MELIAE_LOCUS3815</name>
</gene>
<evidence type="ECO:0000313" key="1">
    <source>
        <dbReference type="EMBL" id="CAH0551136.1"/>
    </source>
</evidence>
<dbReference type="AlphaFoldDB" id="A0A9P0AZ76"/>
<protein>
    <recommendedName>
        <fullName evidence="3">ZAD domain-containing protein</fullName>
    </recommendedName>
</protein>
<sequence>MEKNILKKKGTHDQNRAKVCLLCLKKESRCSKTKFVKIFSKGKVEVMIKTLFEYSVSDERLPNPICSGCLRKLYRIKDGSQETIDLSNLSQFYAKTTRSTSLLPCMCKICYIARDPLFKNDTKANILKPIRGNNRVANRRCKGSFKKSKNQKLCKTCFTLIAKGQSHKCNSSRQFVNLQTIPKSRDQIIATVLKEKIKEIKKPEQKYTVALSQYAGKPLRISVNPPNKENCIKTPKIFVIDIQKIQTSFNLTQNTTLGIASMIRVASCNRKVIEPNLKKALSSAIHSLDEFFEVKSFDFINMKANNASNVKQYVVYCKNLDGLIESNIKTIEIDEKIMKPSEEDINELRSQQSDIQETIEDFQWKKVVHHSIHHSILISTTTCWLRINNLLLHLEVQTTQ</sequence>
<reference evidence="1" key="1">
    <citation type="submission" date="2021-12" db="EMBL/GenBank/DDBJ databases">
        <authorList>
            <person name="King R."/>
        </authorList>
    </citation>
    <scope>NUCLEOTIDE SEQUENCE</scope>
</reference>
<name>A0A9P0AZ76_BRAAE</name>
<dbReference type="EMBL" id="OV121133">
    <property type="protein sequence ID" value="CAH0551136.1"/>
    <property type="molecule type" value="Genomic_DNA"/>
</dbReference>
<organism evidence="1 2">
    <name type="scientific">Brassicogethes aeneus</name>
    <name type="common">Rape pollen beetle</name>
    <name type="synonym">Meligethes aeneus</name>
    <dbReference type="NCBI Taxonomy" id="1431903"/>
    <lineage>
        <taxon>Eukaryota</taxon>
        <taxon>Metazoa</taxon>
        <taxon>Ecdysozoa</taxon>
        <taxon>Arthropoda</taxon>
        <taxon>Hexapoda</taxon>
        <taxon>Insecta</taxon>
        <taxon>Pterygota</taxon>
        <taxon>Neoptera</taxon>
        <taxon>Endopterygota</taxon>
        <taxon>Coleoptera</taxon>
        <taxon>Polyphaga</taxon>
        <taxon>Cucujiformia</taxon>
        <taxon>Nitidulidae</taxon>
        <taxon>Meligethinae</taxon>
        <taxon>Brassicogethes</taxon>
    </lineage>
</organism>